<dbReference type="SMART" id="SM00233">
    <property type="entry name" value="PH"/>
    <property type="match status" value="1"/>
</dbReference>
<dbReference type="SUPFAM" id="SSF50729">
    <property type="entry name" value="PH domain-like"/>
    <property type="match status" value="1"/>
</dbReference>
<proteinExistence type="predicted"/>
<sequence>MTPTPRRASSLNEVLGLDQLRERVNDIERGSRSEDDDRGEASHSSSRGAEVTTAEVEALLPSMLPRSSGIVALKGDKKKSDDRSWRDAWLVLRTQIEHAGDRVELVWYESRESTNPTGSFALSEAEVSAERRRHKKKRIVHTFELNAPRRTELELCAPTADERDEWIASISAAIDFAKKRELYPRARWVEKQTDDALNCEAFGPGLYQAVCGETATFSIVATTNGAALDAGGLEFTARLESSSLLYLLEVRDEGNGTYECEYAVARAGDYELSVLLRDEYHVFGSPFPVRIVPGPASAAASVLRGAERVVPHRPAHFELRVRDRFGNDVEKGGDVVDARVDGAGRVLGVVDDNDGSYSCAYEVTREPVALWVSLGGRAVPGSPLRPVVVDDEPYRIEQPRVEPSRDLWCASIRDDAGVSSIASSPPREGSLRDGRAAGIAELSSSLPRRIDAIARDRSVTKVIVTVDAQLRHVFRYYSTVDSVSHYLELGGGDTTTTTNNRKRHGLIALARDFEITPLFVAAALLKACYAAVHSNKRADPAGLNYSQFASLVVLLADVAYTTSSQDESLHQTPRAAKLAVLLVRWGLADPVRLERIRNRT</sequence>
<evidence type="ECO:0000256" key="1">
    <source>
        <dbReference type="ARBA" id="ARBA00022737"/>
    </source>
</evidence>
<feature type="domain" description="PH" evidence="4">
    <location>
        <begin position="64"/>
        <end position="175"/>
    </location>
</feature>
<dbReference type="PROSITE" id="PS50194">
    <property type="entry name" value="FILAMIN_REPEAT"/>
    <property type="match status" value="1"/>
</dbReference>
<dbReference type="InterPro" id="IPR001298">
    <property type="entry name" value="Filamin/ABP280_rpt"/>
</dbReference>
<feature type="compositionally biased region" description="Basic and acidic residues" evidence="3">
    <location>
        <begin position="22"/>
        <end position="41"/>
    </location>
</feature>
<dbReference type="InterPro" id="IPR044801">
    <property type="entry name" value="Filamin"/>
</dbReference>
<dbReference type="InterPro" id="IPR001849">
    <property type="entry name" value="PH_domain"/>
</dbReference>
<evidence type="ECO:0000256" key="2">
    <source>
        <dbReference type="PROSITE-ProRule" id="PRU00087"/>
    </source>
</evidence>
<dbReference type="CDD" id="cd00821">
    <property type="entry name" value="PH"/>
    <property type="match status" value="1"/>
</dbReference>
<organism evidence="5 6">
    <name type="scientific">Chrysophaeum taylorii</name>
    <dbReference type="NCBI Taxonomy" id="2483200"/>
    <lineage>
        <taxon>Eukaryota</taxon>
        <taxon>Sar</taxon>
        <taxon>Stramenopiles</taxon>
        <taxon>Ochrophyta</taxon>
        <taxon>Pelagophyceae</taxon>
        <taxon>Pelagomonadales</taxon>
        <taxon>Pelagomonadaceae</taxon>
        <taxon>Chrysophaeum</taxon>
    </lineage>
</organism>
<comment type="caution">
    <text evidence="5">The sequence shown here is derived from an EMBL/GenBank/DDBJ whole genome shotgun (WGS) entry which is preliminary data.</text>
</comment>
<dbReference type="Pfam" id="PF00630">
    <property type="entry name" value="Filamin"/>
    <property type="match status" value="2"/>
</dbReference>
<dbReference type="Pfam" id="PF00169">
    <property type="entry name" value="PH"/>
    <property type="match status" value="1"/>
</dbReference>
<dbReference type="InterPro" id="IPR014756">
    <property type="entry name" value="Ig_E-set"/>
</dbReference>
<feature type="region of interest" description="Disordered" evidence="3">
    <location>
        <begin position="22"/>
        <end position="53"/>
    </location>
</feature>
<keyword evidence="6" id="KW-1185">Reference proteome</keyword>
<dbReference type="Proteomes" id="UP001230188">
    <property type="component" value="Unassembled WGS sequence"/>
</dbReference>
<dbReference type="PROSITE" id="PS50003">
    <property type="entry name" value="PH_DOMAIN"/>
    <property type="match status" value="1"/>
</dbReference>
<dbReference type="InterPro" id="IPR017868">
    <property type="entry name" value="Filamin/ABP280_repeat-like"/>
</dbReference>
<dbReference type="PANTHER" id="PTHR38537">
    <property type="entry name" value="JITTERBUG, ISOFORM N"/>
    <property type="match status" value="1"/>
</dbReference>
<feature type="repeat" description="Filamin" evidence="2">
    <location>
        <begin position="191"/>
        <end position="291"/>
    </location>
</feature>
<dbReference type="Gene3D" id="2.60.40.10">
    <property type="entry name" value="Immunoglobulins"/>
    <property type="match status" value="2"/>
</dbReference>
<evidence type="ECO:0000256" key="3">
    <source>
        <dbReference type="SAM" id="MobiDB-lite"/>
    </source>
</evidence>
<accession>A0AAD7UD42</accession>
<dbReference type="AlphaFoldDB" id="A0AAD7UD42"/>
<dbReference type="InterPro" id="IPR013783">
    <property type="entry name" value="Ig-like_fold"/>
</dbReference>
<dbReference type="SUPFAM" id="SSF81296">
    <property type="entry name" value="E set domains"/>
    <property type="match status" value="2"/>
</dbReference>
<dbReference type="EMBL" id="JAQMWT010000388">
    <property type="protein sequence ID" value="KAJ8602268.1"/>
    <property type="molecule type" value="Genomic_DNA"/>
</dbReference>
<evidence type="ECO:0000259" key="4">
    <source>
        <dbReference type="PROSITE" id="PS50003"/>
    </source>
</evidence>
<reference evidence="5" key="1">
    <citation type="submission" date="2023-01" db="EMBL/GenBank/DDBJ databases">
        <title>Metagenome sequencing of chrysophaentin producing Chrysophaeum taylorii.</title>
        <authorList>
            <person name="Davison J."/>
            <person name="Bewley C."/>
        </authorList>
    </citation>
    <scope>NUCLEOTIDE SEQUENCE</scope>
    <source>
        <strain evidence="5">NIES-1699</strain>
    </source>
</reference>
<dbReference type="PANTHER" id="PTHR38537:SF8">
    <property type="entry name" value="FILAMIN-A"/>
    <property type="match status" value="1"/>
</dbReference>
<name>A0AAD7UD42_9STRA</name>
<dbReference type="SMART" id="SM00557">
    <property type="entry name" value="IG_FLMN"/>
    <property type="match status" value="2"/>
</dbReference>
<dbReference type="Gene3D" id="2.30.29.30">
    <property type="entry name" value="Pleckstrin-homology domain (PH domain)/Phosphotyrosine-binding domain (PTB)"/>
    <property type="match status" value="1"/>
</dbReference>
<keyword evidence="1" id="KW-0677">Repeat</keyword>
<gene>
    <name evidence="5" type="ORF">CTAYLR_003666</name>
</gene>
<dbReference type="InterPro" id="IPR011993">
    <property type="entry name" value="PH-like_dom_sf"/>
</dbReference>
<protein>
    <recommendedName>
        <fullName evidence="4">PH domain-containing protein</fullName>
    </recommendedName>
</protein>
<dbReference type="GO" id="GO:0030036">
    <property type="term" value="P:actin cytoskeleton organization"/>
    <property type="evidence" value="ECO:0007669"/>
    <property type="project" value="InterPro"/>
</dbReference>
<evidence type="ECO:0000313" key="5">
    <source>
        <dbReference type="EMBL" id="KAJ8602268.1"/>
    </source>
</evidence>
<evidence type="ECO:0000313" key="6">
    <source>
        <dbReference type="Proteomes" id="UP001230188"/>
    </source>
</evidence>
<dbReference type="GO" id="GO:0051015">
    <property type="term" value="F:actin filament binding"/>
    <property type="evidence" value="ECO:0007669"/>
    <property type="project" value="InterPro"/>
</dbReference>